<dbReference type="GO" id="GO:0009002">
    <property type="term" value="F:serine-type D-Ala-D-Ala carboxypeptidase activity"/>
    <property type="evidence" value="ECO:0007669"/>
    <property type="project" value="UniProtKB-EC"/>
</dbReference>
<keyword evidence="5" id="KW-0121">Carboxypeptidase</keyword>
<evidence type="ECO:0000256" key="1">
    <source>
        <dbReference type="ARBA" id="ARBA00006096"/>
    </source>
</evidence>
<dbReference type="EMBL" id="JACHJQ010000003">
    <property type="protein sequence ID" value="MBB4907206.1"/>
    <property type="molecule type" value="Genomic_DNA"/>
</dbReference>
<gene>
    <name evidence="5" type="ORF">FHR82_003426</name>
</gene>
<evidence type="ECO:0000313" key="6">
    <source>
        <dbReference type="Proteomes" id="UP000520767"/>
    </source>
</evidence>
<dbReference type="Pfam" id="PF02113">
    <property type="entry name" value="Peptidase_S13"/>
    <property type="match status" value="2"/>
</dbReference>
<evidence type="ECO:0000256" key="2">
    <source>
        <dbReference type="ARBA" id="ARBA00022801"/>
    </source>
</evidence>
<dbReference type="Gene3D" id="3.50.80.20">
    <property type="entry name" value="D-Ala-D-Ala carboxypeptidase C, peptidase S13"/>
    <property type="match status" value="1"/>
</dbReference>
<feature type="compositionally biased region" description="Basic and acidic residues" evidence="3">
    <location>
        <begin position="90"/>
        <end position="100"/>
    </location>
</feature>
<feature type="compositionally biased region" description="Basic and acidic residues" evidence="3">
    <location>
        <begin position="66"/>
        <end position="76"/>
    </location>
</feature>
<feature type="region of interest" description="Disordered" evidence="3">
    <location>
        <begin position="412"/>
        <end position="439"/>
    </location>
</feature>
<dbReference type="InterPro" id="IPR012338">
    <property type="entry name" value="Beta-lactam/transpept-like"/>
</dbReference>
<reference evidence="5 6" key="1">
    <citation type="submission" date="2020-08" db="EMBL/GenBank/DDBJ databases">
        <title>Genomic Encyclopedia of Type Strains, Phase III (KMG-III): the genomes of soil and plant-associated and newly described type strains.</title>
        <authorList>
            <person name="Whitman W."/>
        </authorList>
    </citation>
    <scope>NUCLEOTIDE SEQUENCE [LARGE SCALE GENOMIC DNA]</scope>
    <source>
        <strain evidence="5 6">CECT 8960</strain>
    </source>
</reference>
<feature type="compositionally biased region" description="Acidic residues" evidence="3">
    <location>
        <begin position="51"/>
        <end position="61"/>
    </location>
</feature>
<dbReference type="EC" id="3.4.21.-" evidence="5"/>
<dbReference type="EC" id="3.4.16.4" evidence="5"/>
<dbReference type="GO" id="GO:0006508">
    <property type="term" value="P:proteolysis"/>
    <property type="evidence" value="ECO:0007669"/>
    <property type="project" value="InterPro"/>
</dbReference>
<dbReference type="RefSeq" id="WP_184811311.1">
    <property type="nucleotide sequence ID" value="NZ_JACHJQ010000003.1"/>
</dbReference>
<feature type="compositionally biased region" description="Low complexity" evidence="3">
    <location>
        <begin position="188"/>
        <end position="197"/>
    </location>
</feature>
<evidence type="ECO:0000256" key="3">
    <source>
        <dbReference type="SAM" id="MobiDB-lite"/>
    </source>
</evidence>
<accession>A0A7W7Q525</accession>
<dbReference type="AlphaFoldDB" id="A0A7W7Q525"/>
<keyword evidence="6" id="KW-1185">Reference proteome</keyword>
<protein>
    <submittedName>
        <fullName evidence="5">D-alanyl-D-alanine carboxypeptidase/D-alanyl-D-alanine-endopeptidase (Penicillin-binding protein 4)</fullName>
        <ecNumber evidence="5">3.4.16.4</ecNumber>
        <ecNumber evidence="5">3.4.21.-</ecNumber>
    </submittedName>
</protein>
<comment type="caution">
    <text evidence="5">The sequence shown here is derived from an EMBL/GenBank/DDBJ whole genome shotgun (WGS) entry which is preliminary data.</text>
</comment>
<dbReference type="InterPro" id="IPR000667">
    <property type="entry name" value="Peptidase_S13"/>
</dbReference>
<evidence type="ECO:0000313" key="5">
    <source>
        <dbReference type="EMBL" id="MBB4907206.1"/>
    </source>
</evidence>
<feature type="compositionally biased region" description="Basic and acidic residues" evidence="3">
    <location>
        <begin position="267"/>
        <end position="295"/>
    </location>
</feature>
<name>A0A7W7Q525_9PSEU</name>
<feature type="transmembrane region" description="Helical" evidence="4">
    <location>
        <begin position="373"/>
        <end position="394"/>
    </location>
</feature>
<sequence length="831" mass="86754">MPQSGDGDLWPTTDDDSSSARAKDAETHELPVPDQQKEPAEQAESQPAPAEDADSEPDTEAPETAGEGRDEPHARPEQQITQPVSWPVADLERQAAEDPVRSFSRPLPKSADAKTAIVKRPAWPPSNEEKATPDAAQAESEQASTDKDTDTSAEGLGRPRSTGGDSQRDAPSAGGSDEPGPGRQETQGAAAGASRPSAGDDERTGRQQSSEPGPRPANGVRNEPGGGAGDRREEGARRRPEDAPTSFVRPVSPPPRKESAPPSFLRPDNRQENRPHNRQDTRPDNNETSFVRRQEPPSFVRADNSATTFIRRDKSFTDSTTVNLSRPERPEPDRRADWPPPEPARAAPRRVGAHPEADEPESEQEQTKTRKPLLIAAISIAAVIAIAAGVVFGIPGVSDKLGLTGEDPVAIAPPPSPVSYTPALHGPDAATPGPTRQGVEQALSGPMASSALGNVNGIVIDPATGETLYEKNADGATTPASTGKILTAAAALLSLDPTEQLATMVVEGDQPGEVIIVGGGDPTISSLPVGEESIYPGAAHLSELVDQVKASGAQVQTVYIDQSRYAAPGLAPSWLPADIGAGYIAPIVPAMLDGDRQGDPTENYVARTTDPGATLVDEFADRIGASPAGSIEKKAAADAKVLGEIRSAPVTQLVDNMLNRSENTLADVLAREVAVKAGEEPNFDGASKAMLDILRENGFVVDGVTLRDGSGMSEENKMTARLLAEVLAVAASPDGKDPRTAKLRPLLGGLPVAGGSGTLADRYTEGESAAGKGWVRAKTGSLTGINSLAGIVLDKDNRPLVFAFLTSGTVSTSARPALDNVTAALRGCGCQ</sequence>
<dbReference type="NCBIfam" id="TIGR00666">
    <property type="entry name" value="PBP4"/>
    <property type="match status" value="1"/>
</dbReference>
<keyword evidence="4" id="KW-0472">Membrane</keyword>
<dbReference type="SUPFAM" id="SSF56601">
    <property type="entry name" value="beta-lactamase/transpeptidase-like"/>
    <property type="match status" value="1"/>
</dbReference>
<organism evidence="5 6">
    <name type="scientific">Actinophytocola algeriensis</name>
    <dbReference type="NCBI Taxonomy" id="1768010"/>
    <lineage>
        <taxon>Bacteria</taxon>
        <taxon>Bacillati</taxon>
        <taxon>Actinomycetota</taxon>
        <taxon>Actinomycetes</taxon>
        <taxon>Pseudonocardiales</taxon>
        <taxon>Pseudonocardiaceae</taxon>
    </lineage>
</organism>
<dbReference type="PANTHER" id="PTHR30023">
    <property type="entry name" value="D-ALANYL-D-ALANINE CARBOXYPEPTIDASE"/>
    <property type="match status" value="1"/>
</dbReference>
<dbReference type="Proteomes" id="UP000520767">
    <property type="component" value="Unassembled WGS sequence"/>
</dbReference>
<keyword evidence="4" id="KW-1133">Transmembrane helix</keyword>
<keyword evidence="4" id="KW-0812">Transmembrane</keyword>
<dbReference type="PANTHER" id="PTHR30023:SF0">
    <property type="entry name" value="PENICILLIN-SENSITIVE CARBOXYPEPTIDASE A"/>
    <property type="match status" value="1"/>
</dbReference>
<feature type="region of interest" description="Disordered" evidence="3">
    <location>
        <begin position="1"/>
        <end position="369"/>
    </location>
</feature>
<dbReference type="PRINTS" id="PR00922">
    <property type="entry name" value="DADACBPTASE3"/>
</dbReference>
<evidence type="ECO:0000256" key="4">
    <source>
        <dbReference type="SAM" id="Phobius"/>
    </source>
</evidence>
<keyword evidence="5" id="KW-0645">Protease</keyword>
<feature type="compositionally biased region" description="Basic and acidic residues" evidence="3">
    <location>
        <begin position="326"/>
        <end position="337"/>
    </location>
</feature>
<comment type="similarity">
    <text evidence="1">Belongs to the peptidase S13 family.</text>
</comment>
<keyword evidence="2 5" id="KW-0378">Hydrolase</keyword>
<proteinExistence type="inferred from homology"/>
<dbReference type="GO" id="GO:0000270">
    <property type="term" value="P:peptidoglycan metabolic process"/>
    <property type="evidence" value="ECO:0007669"/>
    <property type="project" value="TreeGrafter"/>
</dbReference>
<dbReference type="Gene3D" id="3.40.710.10">
    <property type="entry name" value="DD-peptidase/beta-lactamase superfamily"/>
    <property type="match status" value="2"/>
</dbReference>
<feature type="compositionally biased region" description="Basic and acidic residues" evidence="3">
    <location>
        <begin position="21"/>
        <end position="40"/>
    </location>
</feature>
<feature type="compositionally biased region" description="Basic and acidic residues" evidence="3">
    <location>
        <begin position="229"/>
        <end position="242"/>
    </location>
</feature>